<evidence type="ECO:0000313" key="1">
    <source>
        <dbReference type="EMBL" id="VFK19861.1"/>
    </source>
</evidence>
<organism evidence="1">
    <name type="scientific">Candidatus Kentrum sp. LFY</name>
    <dbReference type="NCBI Taxonomy" id="2126342"/>
    <lineage>
        <taxon>Bacteria</taxon>
        <taxon>Pseudomonadati</taxon>
        <taxon>Pseudomonadota</taxon>
        <taxon>Gammaproteobacteria</taxon>
        <taxon>Candidatus Kentrum</taxon>
    </lineage>
</organism>
<name>A0A450WS39_9GAMM</name>
<gene>
    <name evidence="1" type="ORF">BECKLFY1418C_GA0070996_106416</name>
</gene>
<reference evidence="1" key="1">
    <citation type="submission" date="2019-02" db="EMBL/GenBank/DDBJ databases">
        <authorList>
            <person name="Gruber-Vodicka R. H."/>
            <person name="Seah K. B. B."/>
        </authorList>
    </citation>
    <scope>NUCLEOTIDE SEQUENCE</scope>
    <source>
        <strain evidence="1">BECK_BY7</strain>
    </source>
</reference>
<sequence length="68" mass="7367">MTNSFTIERNDESIFGNGSVSNEAISAMPVAPAFVPPSFVVHPFVSFCFYPTPIPLLPSRQSLSPLLP</sequence>
<dbReference type="AlphaFoldDB" id="A0A450WS39"/>
<accession>A0A450WS39</accession>
<dbReference type="EMBL" id="CAADFN010000064">
    <property type="protein sequence ID" value="VFK19861.1"/>
    <property type="molecule type" value="Genomic_DNA"/>
</dbReference>
<protein>
    <submittedName>
        <fullName evidence="1">Uncharacterized protein</fullName>
    </submittedName>
</protein>
<proteinExistence type="predicted"/>